<dbReference type="Pfam" id="PF13966">
    <property type="entry name" value="zf-RVT"/>
    <property type="match status" value="1"/>
</dbReference>
<comment type="caution">
    <text evidence="3">The sequence shown here is derived from an EMBL/GenBank/DDBJ whole genome shotgun (WGS) entry which is preliminary data.</text>
</comment>
<dbReference type="Pfam" id="PF13456">
    <property type="entry name" value="RVT_3"/>
    <property type="match status" value="1"/>
</dbReference>
<dbReference type="InterPro" id="IPR053151">
    <property type="entry name" value="RNase_H-like"/>
</dbReference>
<dbReference type="CDD" id="cd06222">
    <property type="entry name" value="RNase_H_like"/>
    <property type="match status" value="1"/>
</dbReference>
<keyword evidence="4" id="KW-1185">Reference proteome</keyword>
<dbReference type="InterPro" id="IPR044730">
    <property type="entry name" value="RNase_H-like_dom_plant"/>
</dbReference>
<dbReference type="GO" id="GO:0003676">
    <property type="term" value="F:nucleic acid binding"/>
    <property type="evidence" value="ECO:0007669"/>
    <property type="project" value="InterPro"/>
</dbReference>
<dbReference type="InterPro" id="IPR026960">
    <property type="entry name" value="RVT-Znf"/>
</dbReference>
<evidence type="ECO:0000259" key="1">
    <source>
        <dbReference type="Pfam" id="PF13456"/>
    </source>
</evidence>
<organism evidence="3 4">
    <name type="scientific">Lithospermum erythrorhizon</name>
    <name type="common">Purple gromwell</name>
    <name type="synonym">Lithospermum officinale var. erythrorhizon</name>
    <dbReference type="NCBI Taxonomy" id="34254"/>
    <lineage>
        <taxon>Eukaryota</taxon>
        <taxon>Viridiplantae</taxon>
        <taxon>Streptophyta</taxon>
        <taxon>Embryophyta</taxon>
        <taxon>Tracheophyta</taxon>
        <taxon>Spermatophyta</taxon>
        <taxon>Magnoliopsida</taxon>
        <taxon>eudicotyledons</taxon>
        <taxon>Gunneridae</taxon>
        <taxon>Pentapetalae</taxon>
        <taxon>asterids</taxon>
        <taxon>lamiids</taxon>
        <taxon>Boraginales</taxon>
        <taxon>Boraginaceae</taxon>
        <taxon>Boraginoideae</taxon>
        <taxon>Lithospermeae</taxon>
        <taxon>Lithospermum</taxon>
    </lineage>
</organism>
<proteinExistence type="predicted"/>
<dbReference type="SUPFAM" id="SSF53098">
    <property type="entry name" value="Ribonuclease H-like"/>
    <property type="match status" value="1"/>
</dbReference>
<name>A0AAV3Q2Z6_LITER</name>
<dbReference type="AlphaFoldDB" id="A0AAV3Q2Z6"/>
<dbReference type="GO" id="GO:0004523">
    <property type="term" value="F:RNA-DNA hybrid ribonuclease activity"/>
    <property type="evidence" value="ECO:0007669"/>
    <property type="project" value="InterPro"/>
</dbReference>
<dbReference type="InterPro" id="IPR012337">
    <property type="entry name" value="RNaseH-like_sf"/>
</dbReference>
<evidence type="ECO:0000259" key="2">
    <source>
        <dbReference type="Pfam" id="PF13966"/>
    </source>
</evidence>
<feature type="domain" description="RNase H type-1" evidence="1">
    <location>
        <begin position="400"/>
        <end position="514"/>
    </location>
</feature>
<dbReference type="InterPro" id="IPR036397">
    <property type="entry name" value="RNaseH_sf"/>
</dbReference>
<dbReference type="PANTHER" id="PTHR47723:SF19">
    <property type="entry name" value="POLYNUCLEOTIDYL TRANSFERASE, RIBONUCLEASE H-LIKE SUPERFAMILY PROTEIN"/>
    <property type="match status" value="1"/>
</dbReference>
<dbReference type="Gene3D" id="3.30.420.10">
    <property type="entry name" value="Ribonuclease H-like superfamily/Ribonuclease H"/>
    <property type="match status" value="1"/>
</dbReference>
<sequence>MKMPETVKSKLESTMNKFLWDGIPWCKWSKVCAPYDEGGLNMRSFQDIHTSFMVKAWFRMREGACLWIKFMLDKYCRVQHPSRAAVHPRHSRVWKNLVRGKDEAEKHLHWQLGHGGCDFWLDSWLNIGPLADFYPNPRGGIKVNQVWHKGKWQNQYYRHVLTPEHVDMIENTFFDPDMEDKLLWKLSPDGAFSFKHTYEDIREKRPVSPIYSTMWHQTIPRKISFLAWRLLQQWLPADDVMQSKGIKMASRCNCCNHVETLKHVFFTNQVDVRIWAHFARLCGITHPPFTEMTQVLTVWSLSVRVKGHIRQVLPFFILWGLWEGRNKAKHLKIPYTFHSIKARILYLLAANARANMMAPKFWKGEFILANLLRVTVRTPPAIKVKILSWDKPLAQTLKLNVDAAFNAGKSGYGGIIRDHNGDLYYAVGKYATNDSPLEAELDALLFCLQVCKTKGLYGIQVEVDSSMVVKMTTHMMTHWRLHNKLSQVLSIFKSLGATIEHIYREKNLAADWIAGNSMRKEQNFVWEAVTADHAMQRLIQLDKSRLPQLRIS</sequence>
<evidence type="ECO:0008006" key="5">
    <source>
        <dbReference type="Google" id="ProtNLM"/>
    </source>
</evidence>
<feature type="domain" description="Reverse transcriptase zinc-binding" evidence="2">
    <location>
        <begin position="192"/>
        <end position="275"/>
    </location>
</feature>
<evidence type="ECO:0000313" key="4">
    <source>
        <dbReference type="Proteomes" id="UP001454036"/>
    </source>
</evidence>
<protein>
    <recommendedName>
        <fullName evidence="5">RNase H type-1 domain-containing protein</fullName>
    </recommendedName>
</protein>
<accession>A0AAV3Q2Z6</accession>
<gene>
    <name evidence="3" type="ORF">LIER_15441</name>
</gene>
<dbReference type="InterPro" id="IPR002156">
    <property type="entry name" value="RNaseH_domain"/>
</dbReference>
<dbReference type="Proteomes" id="UP001454036">
    <property type="component" value="Unassembled WGS sequence"/>
</dbReference>
<dbReference type="EMBL" id="BAABME010003339">
    <property type="protein sequence ID" value="GAA0158399.1"/>
    <property type="molecule type" value="Genomic_DNA"/>
</dbReference>
<reference evidence="3 4" key="1">
    <citation type="submission" date="2024-01" db="EMBL/GenBank/DDBJ databases">
        <title>The complete chloroplast genome sequence of Lithospermum erythrorhizon: insights into the phylogenetic relationship among Boraginaceae species and the maternal lineages of purple gromwells.</title>
        <authorList>
            <person name="Okada T."/>
            <person name="Watanabe K."/>
        </authorList>
    </citation>
    <scope>NUCLEOTIDE SEQUENCE [LARGE SCALE GENOMIC DNA]</scope>
</reference>
<evidence type="ECO:0000313" key="3">
    <source>
        <dbReference type="EMBL" id="GAA0158399.1"/>
    </source>
</evidence>
<dbReference type="PANTHER" id="PTHR47723">
    <property type="entry name" value="OS05G0353850 PROTEIN"/>
    <property type="match status" value="1"/>
</dbReference>